<dbReference type="EMBL" id="ML994645">
    <property type="protein sequence ID" value="KAF2182932.1"/>
    <property type="molecule type" value="Genomic_DNA"/>
</dbReference>
<sequence length="345" mass="37454">MKPTARISALLALTASAANAATVPRLPRDIPGIGDHTMGGDLSSIASWTLAALAYGAIHASNSTSELTYLCQNFAPIGPRWSTAFPEPKGDVLKFARETICKAAETSNASPEPLWKNNLFWMKSYMAAIFTVQTYYGDLYNNTYLFNMCWYVESSLLPGVWAPCKDTEESAVDAESSMCARSGYYMKDPLFQYTNATQTQAVKGFANQYVTWVMQAALRVLVDTEEQVEYLCRGFSSRGKGGYLDGVSDLGLYAATFFYDYCGGTERGVWEVERAKKHLLATMTDLFTYQVLLAGNAKEYPKFLCDGLKGDGLAKVGLDGGKAVGTVCAVANGTKKVGGDTCAIC</sequence>
<evidence type="ECO:0000256" key="1">
    <source>
        <dbReference type="SAM" id="SignalP"/>
    </source>
</evidence>
<organism evidence="2 3">
    <name type="scientific">Zopfia rhizophila CBS 207.26</name>
    <dbReference type="NCBI Taxonomy" id="1314779"/>
    <lineage>
        <taxon>Eukaryota</taxon>
        <taxon>Fungi</taxon>
        <taxon>Dikarya</taxon>
        <taxon>Ascomycota</taxon>
        <taxon>Pezizomycotina</taxon>
        <taxon>Dothideomycetes</taxon>
        <taxon>Dothideomycetes incertae sedis</taxon>
        <taxon>Zopfiaceae</taxon>
        <taxon>Zopfia</taxon>
    </lineage>
</organism>
<dbReference type="AlphaFoldDB" id="A0A6A6DX42"/>
<feature type="signal peptide" evidence="1">
    <location>
        <begin position="1"/>
        <end position="20"/>
    </location>
</feature>
<protein>
    <recommendedName>
        <fullName evidence="4">Glycoside hydrolase family 76 protein</fullName>
    </recommendedName>
</protein>
<evidence type="ECO:0008006" key="4">
    <source>
        <dbReference type="Google" id="ProtNLM"/>
    </source>
</evidence>
<dbReference type="OrthoDB" id="3775188at2759"/>
<evidence type="ECO:0000313" key="3">
    <source>
        <dbReference type="Proteomes" id="UP000800200"/>
    </source>
</evidence>
<keyword evidence="1" id="KW-0732">Signal</keyword>
<gene>
    <name evidence="2" type="ORF">K469DRAFT_751819</name>
</gene>
<keyword evidence="3" id="KW-1185">Reference proteome</keyword>
<name>A0A6A6DX42_9PEZI</name>
<dbReference type="Proteomes" id="UP000800200">
    <property type="component" value="Unassembled WGS sequence"/>
</dbReference>
<accession>A0A6A6DX42</accession>
<reference evidence="2" key="1">
    <citation type="journal article" date="2020" name="Stud. Mycol.">
        <title>101 Dothideomycetes genomes: a test case for predicting lifestyles and emergence of pathogens.</title>
        <authorList>
            <person name="Haridas S."/>
            <person name="Albert R."/>
            <person name="Binder M."/>
            <person name="Bloem J."/>
            <person name="Labutti K."/>
            <person name="Salamov A."/>
            <person name="Andreopoulos B."/>
            <person name="Baker S."/>
            <person name="Barry K."/>
            <person name="Bills G."/>
            <person name="Bluhm B."/>
            <person name="Cannon C."/>
            <person name="Castanera R."/>
            <person name="Culley D."/>
            <person name="Daum C."/>
            <person name="Ezra D."/>
            <person name="Gonzalez J."/>
            <person name="Henrissat B."/>
            <person name="Kuo A."/>
            <person name="Liang C."/>
            <person name="Lipzen A."/>
            <person name="Lutzoni F."/>
            <person name="Magnuson J."/>
            <person name="Mondo S."/>
            <person name="Nolan M."/>
            <person name="Ohm R."/>
            <person name="Pangilinan J."/>
            <person name="Park H.-J."/>
            <person name="Ramirez L."/>
            <person name="Alfaro M."/>
            <person name="Sun H."/>
            <person name="Tritt A."/>
            <person name="Yoshinaga Y."/>
            <person name="Zwiers L.-H."/>
            <person name="Turgeon B."/>
            <person name="Goodwin S."/>
            <person name="Spatafora J."/>
            <person name="Crous P."/>
            <person name="Grigoriev I."/>
        </authorList>
    </citation>
    <scope>NUCLEOTIDE SEQUENCE</scope>
    <source>
        <strain evidence="2">CBS 207.26</strain>
    </source>
</reference>
<evidence type="ECO:0000313" key="2">
    <source>
        <dbReference type="EMBL" id="KAF2182932.1"/>
    </source>
</evidence>
<feature type="chain" id="PRO_5025352725" description="Glycoside hydrolase family 76 protein" evidence="1">
    <location>
        <begin position="21"/>
        <end position="345"/>
    </location>
</feature>
<proteinExistence type="predicted"/>